<evidence type="ECO:0000256" key="12">
    <source>
        <dbReference type="ARBA" id="ARBA00023136"/>
    </source>
</evidence>
<keyword evidence="7 14" id="KW-0547">Nucleotide-binding</keyword>
<keyword evidence="15" id="KW-0460">Magnesium</keyword>
<dbReference type="CDD" id="cd01879">
    <property type="entry name" value="FeoB"/>
    <property type="match status" value="1"/>
</dbReference>
<evidence type="ECO:0000256" key="13">
    <source>
        <dbReference type="NCBIfam" id="TIGR00437"/>
    </source>
</evidence>
<dbReference type="Pfam" id="PF07670">
    <property type="entry name" value="Gate"/>
    <property type="match status" value="2"/>
</dbReference>
<evidence type="ECO:0000256" key="6">
    <source>
        <dbReference type="ARBA" id="ARBA00022692"/>
    </source>
</evidence>
<name>A0A6F8PXQ0_9GAMM</name>
<feature type="transmembrane region" description="Helical" evidence="16">
    <location>
        <begin position="401"/>
        <end position="422"/>
    </location>
</feature>
<dbReference type="InterPro" id="IPR011642">
    <property type="entry name" value="Gate_dom"/>
</dbReference>
<gene>
    <name evidence="18" type="ORF">THMIRHAS_21470</name>
</gene>
<dbReference type="GO" id="GO:0015093">
    <property type="term" value="F:ferrous iron transmembrane transporter activity"/>
    <property type="evidence" value="ECO:0007669"/>
    <property type="project" value="UniProtKB-UniRule"/>
</dbReference>
<feature type="transmembrane region" description="Helical" evidence="16">
    <location>
        <begin position="297"/>
        <end position="321"/>
    </location>
</feature>
<evidence type="ECO:0000256" key="11">
    <source>
        <dbReference type="ARBA" id="ARBA00023134"/>
    </source>
</evidence>
<dbReference type="EMBL" id="AP021889">
    <property type="protein sequence ID" value="BBP46774.1"/>
    <property type="molecule type" value="Genomic_DNA"/>
</dbReference>
<feature type="binding site" evidence="14">
    <location>
        <begin position="51"/>
        <end position="55"/>
    </location>
    <ligand>
        <name>GTP</name>
        <dbReference type="ChEBI" id="CHEBI:37565"/>
        <label>1</label>
    </ligand>
</feature>
<dbReference type="NCBIfam" id="TIGR00231">
    <property type="entry name" value="small_GTP"/>
    <property type="match status" value="1"/>
</dbReference>
<feature type="transmembrane region" description="Helical" evidence="16">
    <location>
        <begin position="348"/>
        <end position="381"/>
    </location>
</feature>
<keyword evidence="6 16" id="KW-0812">Transmembrane</keyword>
<evidence type="ECO:0000256" key="9">
    <source>
        <dbReference type="ARBA" id="ARBA00023004"/>
    </source>
</evidence>
<dbReference type="GO" id="GO:0046872">
    <property type="term" value="F:metal ion binding"/>
    <property type="evidence" value="ECO:0007669"/>
    <property type="project" value="UniProtKB-KW"/>
</dbReference>
<feature type="binding site" evidence="15">
    <location>
        <position position="40"/>
    </location>
    <ligand>
        <name>Mg(2+)</name>
        <dbReference type="ChEBI" id="CHEBI:18420"/>
        <label>2</label>
    </ligand>
</feature>
<feature type="transmembrane region" description="Helical" evidence="16">
    <location>
        <begin position="748"/>
        <end position="768"/>
    </location>
</feature>
<feature type="transmembrane region" description="Helical" evidence="16">
    <location>
        <begin position="718"/>
        <end position="736"/>
    </location>
</feature>
<feature type="domain" description="FeoB-type G" evidence="17">
    <location>
        <begin position="19"/>
        <end position="184"/>
    </location>
</feature>
<feature type="binding site" evidence="15">
    <location>
        <position position="41"/>
    </location>
    <ligand>
        <name>Mg(2+)</name>
        <dbReference type="ChEBI" id="CHEBI:18420"/>
        <label>2</label>
    </ligand>
</feature>
<organism evidence="18 19">
    <name type="scientific">Thiosulfatimonas sediminis</name>
    <dbReference type="NCBI Taxonomy" id="2675054"/>
    <lineage>
        <taxon>Bacteria</taxon>
        <taxon>Pseudomonadati</taxon>
        <taxon>Pseudomonadota</taxon>
        <taxon>Gammaproteobacteria</taxon>
        <taxon>Thiotrichales</taxon>
        <taxon>Piscirickettsiaceae</taxon>
        <taxon>Thiosulfatimonas</taxon>
    </lineage>
</organism>
<keyword evidence="3" id="KW-1003">Cell membrane</keyword>
<dbReference type="FunFam" id="3.40.50.300:FF:000426">
    <property type="entry name" value="Ferrous iron transport protein B"/>
    <property type="match status" value="1"/>
</dbReference>
<evidence type="ECO:0000313" key="18">
    <source>
        <dbReference type="EMBL" id="BBP46774.1"/>
    </source>
</evidence>
<feature type="transmembrane region" description="Helical" evidence="16">
    <location>
        <begin position="467"/>
        <end position="487"/>
    </location>
</feature>
<dbReference type="Pfam" id="PF02421">
    <property type="entry name" value="FeoB_N"/>
    <property type="match status" value="1"/>
</dbReference>
<evidence type="ECO:0000256" key="7">
    <source>
        <dbReference type="ARBA" id="ARBA00022741"/>
    </source>
</evidence>
<evidence type="ECO:0000256" key="4">
    <source>
        <dbReference type="ARBA" id="ARBA00022496"/>
    </source>
</evidence>
<evidence type="ECO:0000256" key="10">
    <source>
        <dbReference type="ARBA" id="ARBA00023065"/>
    </source>
</evidence>
<dbReference type="GO" id="GO:0005525">
    <property type="term" value="F:GTP binding"/>
    <property type="evidence" value="ECO:0007669"/>
    <property type="project" value="UniProtKB-KW"/>
</dbReference>
<comment type="similarity">
    <text evidence="16">Belongs to the TRAFAC class TrmE-Era-EngA-EngB-Septin-like GTPase superfamily. FeoB GTPase (TC 9.A.8) family.</text>
</comment>
<keyword evidence="2 16" id="KW-0813">Transport</keyword>
<feature type="binding site" evidence="14">
    <location>
        <begin position="26"/>
        <end position="33"/>
    </location>
    <ligand>
        <name>GTP</name>
        <dbReference type="ChEBI" id="CHEBI:37565"/>
        <label>1</label>
    </ligand>
</feature>
<evidence type="ECO:0000313" key="19">
    <source>
        <dbReference type="Proteomes" id="UP000501726"/>
    </source>
</evidence>
<feature type="transmembrane region" description="Helical" evidence="16">
    <location>
        <begin position="686"/>
        <end position="706"/>
    </location>
</feature>
<feature type="binding site" evidence="14">
    <location>
        <begin position="72"/>
        <end position="75"/>
    </location>
    <ligand>
        <name>GTP</name>
        <dbReference type="ChEBI" id="CHEBI:37565"/>
        <label>1</label>
    </ligand>
</feature>
<dbReference type="Pfam" id="PF07664">
    <property type="entry name" value="FeoB_C"/>
    <property type="match status" value="1"/>
</dbReference>
<dbReference type="PROSITE" id="PS51711">
    <property type="entry name" value="G_FEOB"/>
    <property type="match status" value="1"/>
</dbReference>
<comment type="subcellular location">
    <subcellularLocation>
        <location evidence="1 16">Cell inner membrane</location>
        <topology evidence="1 16">Multi-pass membrane protein</topology>
    </subcellularLocation>
</comment>
<keyword evidence="5" id="KW-0997">Cell inner membrane</keyword>
<dbReference type="InterPro" id="IPR005225">
    <property type="entry name" value="Small_GTP-bd"/>
</dbReference>
<keyword evidence="15" id="KW-0479">Metal-binding</keyword>
<sequence length="787" mass="86776">MTVVARNPRDKSTHALQHNTQIALLGSPNCGKTTLFNRLTGAQQTTGNWPGVTVEQKSGYFKLNKQNYHLIDLPGVYSLELSEQCGLDEKVACNFLQCQPADLIINVVDATSLERQLFLTAQLLHMGLPVVVVLNRMDLLKERNLHIDVDKLAEQLHCPVIPVSAYHNKGIEQLKQQLPQLLNHKVDLHFDLPEALHNAVHAVRDLQKEHAQPVRESCWKTLQLLIHPHTAELGLQSFCTAEKQRLEEHYQEDLALIAADLYFQFAHDAAHASQIHTDQFTRNTTDAIDKWALHPLWGLPIFFGVMYLLFALSIAVGNVFIDFFDLGAQALFVDGSAQLMHNIGLPEWLIILLANGIGGGIQVVATFIPVIGALYLLLSILEDTGYMQRAALIMDSFMRRLGLSGQAFVPLVIGFGCNIPAVMASRTLPAQQDRIKTVMMTPFMSCSARLTVYVMFATAFFEDNAALLVFSLYFIGILAAILTAWVLKKTLIGGEAPPLLMELPIYHKPTVLNVLLNTRNRLKSFIFDAGKVIVIVVLILNILNSLGTNGSFGHENQETSVLSSIAKSATPIVAPLGISEENWPATVGLFTGLLAKEVVVGSLDALYQQQNVDLSANADFALGSALLQAWNTVPDNLGGIFSDISDPLGLQSIESISDKQAIAAEQGFSLSTLDKMVSAFDGAIGAYAYLLLVLLYFPCVATFGAIKQELGWRWAITSGAWSLFLGYAVAVSFYQLATFQQHPASSAAWLATFASLFTMLWFSLKYLGNKYREKRVMKGVKRDSFRT</sequence>
<evidence type="ECO:0000256" key="8">
    <source>
        <dbReference type="ARBA" id="ARBA00022989"/>
    </source>
</evidence>
<evidence type="ECO:0000256" key="14">
    <source>
        <dbReference type="PIRSR" id="PIRSR603373-1"/>
    </source>
</evidence>
<dbReference type="KEGG" id="tse:THMIRHAS_21470"/>
<dbReference type="SUPFAM" id="SSF52540">
    <property type="entry name" value="P-loop containing nucleoside triphosphate hydrolases"/>
    <property type="match status" value="1"/>
</dbReference>
<proteinExistence type="inferred from homology"/>
<keyword evidence="4 16" id="KW-0410">Iron transport</keyword>
<dbReference type="GO" id="GO:0005886">
    <property type="term" value="C:plasma membrane"/>
    <property type="evidence" value="ECO:0007669"/>
    <property type="project" value="UniProtKB-SubCell"/>
</dbReference>
<dbReference type="InterPro" id="IPR011640">
    <property type="entry name" value="Fe2_transport_prot_B_C"/>
</dbReference>
<dbReference type="Proteomes" id="UP000501726">
    <property type="component" value="Chromosome"/>
</dbReference>
<dbReference type="InterPro" id="IPR003373">
    <property type="entry name" value="Fe2_transport_prot-B"/>
</dbReference>
<dbReference type="PANTHER" id="PTHR43185">
    <property type="entry name" value="FERROUS IRON TRANSPORT PROTEIN B"/>
    <property type="match status" value="1"/>
</dbReference>
<dbReference type="InterPro" id="IPR030389">
    <property type="entry name" value="G_FEOB_dom"/>
</dbReference>
<evidence type="ECO:0000256" key="2">
    <source>
        <dbReference type="ARBA" id="ARBA00022448"/>
    </source>
</evidence>
<feature type="binding site" evidence="15">
    <location>
        <position position="37"/>
    </location>
    <ligand>
        <name>Mg(2+)</name>
        <dbReference type="ChEBI" id="CHEBI:18420"/>
        <label>2</label>
    </ligand>
</feature>
<dbReference type="AlphaFoldDB" id="A0A6F8PXQ0"/>
<feature type="binding site" evidence="14">
    <location>
        <begin position="135"/>
        <end position="138"/>
    </location>
    <ligand>
        <name>GTP</name>
        <dbReference type="ChEBI" id="CHEBI:37565"/>
        <label>1</label>
    </ligand>
</feature>
<evidence type="ECO:0000256" key="16">
    <source>
        <dbReference type="RuleBase" id="RU362098"/>
    </source>
</evidence>
<accession>A0A6F8PXQ0</accession>
<evidence type="ECO:0000259" key="17">
    <source>
        <dbReference type="PROSITE" id="PS51711"/>
    </source>
</evidence>
<evidence type="ECO:0000256" key="15">
    <source>
        <dbReference type="PIRSR" id="PIRSR603373-2"/>
    </source>
</evidence>
<keyword evidence="9 16" id="KW-0408">Iron</keyword>
<dbReference type="RefSeq" id="WP_173273749.1">
    <property type="nucleotide sequence ID" value="NZ_AP021889.1"/>
</dbReference>
<keyword evidence="8 16" id="KW-1133">Transmembrane helix</keyword>
<dbReference type="Gene3D" id="3.40.50.300">
    <property type="entry name" value="P-loop containing nucleotide triphosphate hydrolases"/>
    <property type="match status" value="1"/>
</dbReference>
<dbReference type="PANTHER" id="PTHR43185:SF1">
    <property type="entry name" value="FE(2+) TRANSPORTER FEOB"/>
    <property type="match status" value="1"/>
</dbReference>
<dbReference type="NCBIfam" id="TIGR00437">
    <property type="entry name" value="feoB"/>
    <property type="match status" value="1"/>
</dbReference>
<keyword evidence="11 14" id="KW-0342">GTP-binding</keyword>
<feature type="transmembrane region" description="Helical" evidence="16">
    <location>
        <begin position="443"/>
        <end position="461"/>
    </location>
</feature>
<evidence type="ECO:0000256" key="3">
    <source>
        <dbReference type="ARBA" id="ARBA00022475"/>
    </source>
</evidence>
<reference evidence="19" key="1">
    <citation type="submission" date="2019-11" db="EMBL/GenBank/DDBJ databases">
        <title>Isolation and characterization of two novel species in the genus Thiomicrorhabdus.</title>
        <authorList>
            <person name="Mochizuki J."/>
            <person name="Kojima H."/>
            <person name="Fukui M."/>
        </authorList>
    </citation>
    <scope>NUCLEOTIDE SEQUENCE [LARGE SCALE GENOMIC DNA]</scope>
    <source>
        <strain evidence="19">aks77</strain>
    </source>
</reference>
<keyword evidence="10" id="KW-0406">Ion transport</keyword>
<keyword evidence="12 16" id="KW-0472">Membrane</keyword>
<protein>
    <recommendedName>
        <fullName evidence="13 16">Ferrous iron transport protein B</fullName>
    </recommendedName>
</protein>
<comment type="function">
    <text evidence="16">Probable transporter of a GTP-driven Fe(2+) uptake system.</text>
</comment>
<dbReference type="InterPro" id="IPR027417">
    <property type="entry name" value="P-loop_NTPase"/>
</dbReference>
<dbReference type="NCBIfam" id="NF007105">
    <property type="entry name" value="PRK09554.1"/>
    <property type="match status" value="1"/>
</dbReference>
<evidence type="ECO:0000256" key="5">
    <source>
        <dbReference type="ARBA" id="ARBA00022519"/>
    </source>
</evidence>
<evidence type="ECO:0000256" key="1">
    <source>
        <dbReference type="ARBA" id="ARBA00004429"/>
    </source>
</evidence>
<dbReference type="InterPro" id="IPR050860">
    <property type="entry name" value="FeoB_GTPase"/>
</dbReference>
<keyword evidence="19" id="KW-1185">Reference proteome</keyword>